<evidence type="ECO:0000256" key="5">
    <source>
        <dbReference type="ARBA" id="ARBA00023163"/>
    </source>
</evidence>
<keyword evidence="1" id="KW-0963">Cytoplasm</keyword>
<gene>
    <name evidence="7" type="ORF">CFH99_07240</name>
</gene>
<dbReference type="SUPFAM" id="SSF46689">
    <property type="entry name" value="Homeodomain-like"/>
    <property type="match status" value="2"/>
</dbReference>
<accession>A0ABX7PI82</accession>
<dbReference type="PROSITE" id="PS01124">
    <property type="entry name" value="HTH_ARAC_FAMILY_2"/>
    <property type="match status" value="1"/>
</dbReference>
<keyword evidence="2" id="KW-0805">Transcription regulation</keyword>
<evidence type="ECO:0000256" key="1">
    <source>
        <dbReference type="ARBA" id="ARBA00022490"/>
    </source>
</evidence>
<dbReference type="InterPro" id="IPR050204">
    <property type="entry name" value="AraC_XylS_family_regulators"/>
</dbReference>
<dbReference type="InterPro" id="IPR037923">
    <property type="entry name" value="HTH-like"/>
</dbReference>
<dbReference type="Pfam" id="PF12852">
    <property type="entry name" value="Cupin_6"/>
    <property type="match status" value="1"/>
</dbReference>
<keyword evidence="4" id="KW-0010">Activator</keyword>
<dbReference type="Proteomes" id="UP000662818">
    <property type="component" value="Chromosome"/>
</dbReference>
<evidence type="ECO:0000256" key="4">
    <source>
        <dbReference type="ARBA" id="ARBA00023159"/>
    </source>
</evidence>
<dbReference type="PANTHER" id="PTHR46796:SF13">
    <property type="entry name" value="HTH-TYPE TRANSCRIPTIONAL ACTIVATOR RHAS"/>
    <property type="match status" value="1"/>
</dbReference>
<dbReference type="Gene3D" id="2.60.120.10">
    <property type="entry name" value="Jelly Rolls"/>
    <property type="match status" value="1"/>
</dbReference>
<evidence type="ECO:0000256" key="3">
    <source>
        <dbReference type="ARBA" id="ARBA00023125"/>
    </source>
</evidence>
<dbReference type="SMART" id="SM00342">
    <property type="entry name" value="HTH_ARAC"/>
    <property type="match status" value="1"/>
</dbReference>
<keyword evidence="3" id="KW-0238">DNA-binding</keyword>
<dbReference type="EMBL" id="CP022295">
    <property type="protein sequence ID" value="QSR25418.1"/>
    <property type="molecule type" value="Genomic_DNA"/>
</dbReference>
<dbReference type="InterPro" id="IPR020449">
    <property type="entry name" value="Tscrpt_reg_AraC-type_HTH"/>
</dbReference>
<feature type="domain" description="HTH araC/xylS-type" evidence="6">
    <location>
        <begin position="255"/>
        <end position="353"/>
    </location>
</feature>
<evidence type="ECO:0000313" key="7">
    <source>
        <dbReference type="EMBL" id="QSR25418.1"/>
    </source>
</evidence>
<evidence type="ECO:0000259" key="6">
    <source>
        <dbReference type="PROSITE" id="PS01124"/>
    </source>
</evidence>
<dbReference type="InterPro" id="IPR018062">
    <property type="entry name" value="HTH_AraC-typ_CS"/>
</dbReference>
<sequence>MKRGIVVLLSGGDSSATLRFVAGSPGGNDRAAAVDDRDPSAALDDALAHLHIQGAIFLRAEYTEGWAFQSAPTQDLARLLAPHARRIVPFHLVAAGRCWIEVDGVRHWADAGDLIVLPYGDRHRMGGTQDAEVVDAMTLVTPPPWRSMPVIEHGHGGALTHIVCGYLTSEAPLFDPDLRAFPPVLVVTPSGPAAQWVRASIDYALARTALVAPDHAATPAELVELLFTEVLRIHLAQAPADELGFIRALRDPVLAPALAQIHRDPARKWTVAELASVAGVSPSLLDERFRAVLGLPPIRYLTGWRMHRAQDLLASSDLGVAAIAHRVGYDSEEAFSRAFKRKHGVAPGAWRRTGGRG</sequence>
<evidence type="ECO:0000256" key="2">
    <source>
        <dbReference type="ARBA" id="ARBA00023015"/>
    </source>
</evidence>
<dbReference type="PANTHER" id="PTHR46796">
    <property type="entry name" value="HTH-TYPE TRANSCRIPTIONAL ACTIVATOR RHAS-RELATED"/>
    <property type="match status" value="1"/>
</dbReference>
<evidence type="ECO:0000313" key="8">
    <source>
        <dbReference type="Proteomes" id="UP000662818"/>
    </source>
</evidence>
<keyword evidence="5" id="KW-0804">Transcription</keyword>
<dbReference type="InterPro" id="IPR009057">
    <property type="entry name" value="Homeodomain-like_sf"/>
</dbReference>
<name>A0ABX7PI82_9ACTN</name>
<proteinExistence type="predicted"/>
<protein>
    <submittedName>
        <fullName evidence="7">AraC family transcriptional regulator</fullName>
    </submittedName>
</protein>
<dbReference type="InterPro" id="IPR014710">
    <property type="entry name" value="RmlC-like_jellyroll"/>
</dbReference>
<dbReference type="InterPro" id="IPR018060">
    <property type="entry name" value="HTH_AraC"/>
</dbReference>
<dbReference type="Gene3D" id="1.10.10.60">
    <property type="entry name" value="Homeodomain-like"/>
    <property type="match status" value="2"/>
</dbReference>
<keyword evidence="8" id="KW-1185">Reference proteome</keyword>
<dbReference type="PROSITE" id="PS00041">
    <property type="entry name" value="HTH_ARAC_FAMILY_1"/>
    <property type="match status" value="1"/>
</dbReference>
<dbReference type="PRINTS" id="PR00032">
    <property type="entry name" value="HTHARAC"/>
</dbReference>
<organism evidence="7 8">
    <name type="scientific">Nocardioides aromaticivorans</name>
    <dbReference type="NCBI Taxonomy" id="200618"/>
    <lineage>
        <taxon>Bacteria</taxon>
        <taxon>Bacillati</taxon>
        <taxon>Actinomycetota</taxon>
        <taxon>Actinomycetes</taxon>
        <taxon>Propionibacteriales</taxon>
        <taxon>Nocardioidaceae</taxon>
        <taxon>Nocardioides</taxon>
    </lineage>
</organism>
<dbReference type="SUPFAM" id="SSF51215">
    <property type="entry name" value="Regulatory protein AraC"/>
    <property type="match status" value="1"/>
</dbReference>
<dbReference type="Pfam" id="PF12833">
    <property type="entry name" value="HTH_18"/>
    <property type="match status" value="1"/>
</dbReference>
<reference evidence="7 8" key="1">
    <citation type="submission" date="2017-06" db="EMBL/GenBank/DDBJ databases">
        <title>Complete Genome Sequence of the Soil Carbazole-Degrading Bacterium Nocardioides aromaticivorans IC177.</title>
        <authorList>
            <person name="Vejarano F."/>
            <person name="Suzuki-Minakuchi C."/>
            <person name="Ohtsubo Y."/>
            <person name="Tsuda M."/>
            <person name="Okada K."/>
            <person name="Nojiri H."/>
        </authorList>
    </citation>
    <scope>NUCLEOTIDE SEQUENCE [LARGE SCALE GENOMIC DNA]</scope>
    <source>
        <strain evidence="7 8">IC177</strain>
    </source>
</reference>
<dbReference type="InterPro" id="IPR032783">
    <property type="entry name" value="AraC_lig"/>
</dbReference>